<dbReference type="OrthoDB" id="444255at2759"/>
<reference evidence="2" key="1">
    <citation type="submission" date="2020-01" db="EMBL/GenBank/DDBJ databases">
        <title>Draft genome sequence of the Termite Coptotermes fromosanus.</title>
        <authorList>
            <person name="Itakura S."/>
            <person name="Yosikawa Y."/>
            <person name="Umezawa K."/>
        </authorList>
    </citation>
    <scope>NUCLEOTIDE SEQUENCE [LARGE SCALE GENOMIC DNA]</scope>
</reference>
<sequence>MVIPLMYVFLHFSMRITLTRVLSALCLSTVVLLMWTVFRQSHIKQFTQTCHHPEQFQEELHKLANRVHHVLSALGLSHFLCYGSLWGQIRISRSLPWEADVEFCLLNEELAKNDEVFLVRTFKKHNLQLVYNSGEGVYFVKDPLLTGSSVQLIVFEEDPLIGMLRRVGWKRRMLPPDCEGMTSLECFPPRLISPPLPMKEFGGFVFPVPREGIEIQKYHYPDNWWKEVLPKNC</sequence>
<accession>A0A6L2PMB2</accession>
<organism evidence="1 2">
    <name type="scientific">Coptotermes formosanus</name>
    <name type="common">Formosan subterranean termite</name>
    <dbReference type="NCBI Taxonomy" id="36987"/>
    <lineage>
        <taxon>Eukaryota</taxon>
        <taxon>Metazoa</taxon>
        <taxon>Ecdysozoa</taxon>
        <taxon>Arthropoda</taxon>
        <taxon>Hexapoda</taxon>
        <taxon>Insecta</taxon>
        <taxon>Pterygota</taxon>
        <taxon>Neoptera</taxon>
        <taxon>Polyneoptera</taxon>
        <taxon>Dictyoptera</taxon>
        <taxon>Blattodea</taxon>
        <taxon>Blattoidea</taxon>
        <taxon>Termitoidae</taxon>
        <taxon>Rhinotermitidae</taxon>
        <taxon>Coptotermes</taxon>
    </lineage>
</organism>
<dbReference type="InParanoid" id="A0A6L2PMB2"/>
<dbReference type="PANTHER" id="PTHR13627:SF32">
    <property type="entry name" value="AGAP006029-PA"/>
    <property type="match status" value="1"/>
</dbReference>
<comment type="caution">
    <text evidence="1">The sequence shown here is derived from an EMBL/GenBank/DDBJ whole genome shotgun (WGS) entry which is preliminary data.</text>
</comment>
<protein>
    <recommendedName>
        <fullName evidence="3">LicD family protein</fullName>
    </recommendedName>
</protein>
<gene>
    <name evidence="1" type="ORF">Cfor_04739</name>
</gene>
<keyword evidence="2" id="KW-1185">Reference proteome</keyword>
<name>A0A6L2PMB2_COPFO</name>
<dbReference type="EMBL" id="BLKM01000378">
    <property type="protein sequence ID" value="GFG32630.1"/>
    <property type="molecule type" value="Genomic_DNA"/>
</dbReference>
<evidence type="ECO:0008006" key="3">
    <source>
        <dbReference type="Google" id="ProtNLM"/>
    </source>
</evidence>
<evidence type="ECO:0000313" key="1">
    <source>
        <dbReference type="EMBL" id="GFG32630.1"/>
    </source>
</evidence>
<evidence type="ECO:0000313" key="2">
    <source>
        <dbReference type="Proteomes" id="UP000502823"/>
    </source>
</evidence>
<dbReference type="AlphaFoldDB" id="A0A6L2PMB2"/>
<dbReference type="PANTHER" id="PTHR13627">
    <property type="entry name" value="FUKUTIN RELATED PROTEIN"/>
    <property type="match status" value="1"/>
</dbReference>
<proteinExistence type="predicted"/>
<dbReference type="InterPro" id="IPR052613">
    <property type="entry name" value="LicD_transferase"/>
</dbReference>
<dbReference type="Proteomes" id="UP000502823">
    <property type="component" value="Unassembled WGS sequence"/>
</dbReference>